<dbReference type="PANTHER" id="PTHR21485:SF3">
    <property type="entry name" value="N-ACYLNEURAMINATE CYTIDYLYLTRANSFERASE"/>
    <property type="match status" value="1"/>
</dbReference>
<evidence type="ECO:0008006" key="3">
    <source>
        <dbReference type="Google" id="ProtNLM"/>
    </source>
</evidence>
<evidence type="ECO:0000313" key="2">
    <source>
        <dbReference type="Proteomes" id="UP001501436"/>
    </source>
</evidence>
<dbReference type="EMBL" id="BAABJI010000001">
    <property type="protein sequence ID" value="GAA4903480.1"/>
    <property type="molecule type" value="Genomic_DNA"/>
</dbReference>
<dbReference type="RefSeq" id="WP_345329026.1">
    <property type="nucleotide sequence ID" value="NZ_BAABJI010000001.1"/>
</dbReference>
<gene>
    <name evidence="1" type="ORF">GCM10023313_02540</name>
</gene>
<organism evidence="1 2">
    <name type="scientific">Mucilaginibacter defluvii</name>
    <dbReference type="NCBI Taxonomy" id="1196019"/>
    <lineage>
        <taxon>Bacteria</taxon>
        <taxon>Pseudomonadati</taxon>
        <taxon>Bacteroidota</taxon>
        <taxon>Sphingobacteriia</taxon>
        <taxon>Sphingobacteriales</taxon>
        <taxon>Sphingobacteriaceae</taxon>
        <taxon>Mucilaginibacter</taxon>
    </lineage>
</organism>
<proteinExistence type="predicted"/>
<dbReference type="SUPFAM" id="SSF53448">
    <property type="entry name" value="Nucleotide-diphospho-sugar transferases"/>
    <property type="match status" value="1"/>
</dbReference>
<sequence length="239" mass="27285">MEKKSIVLAITPARGGSKGVPRKNIIDLGGKPLVAHTITQAKKATLIDEYIVNSEDEEIRQVAEKWGANTMTRPDMYAHDQILQEVDLLLKWTVEQFEEANPDKHVDIVVLLYPTAPLRNVSAIDAAIDLVKNQGYDSALSLYYDTRYLWSVTDEGTTVEPRNYDPNKRMPRQKESWNQWAENKAIYATKRDILFSIGRIGPKCGYVEMEKWRSIDIDEPVDLEMARALYQAKKDILDS</sequence>
<dbReference type="InterPro" id="IPR003329">
    <property type="entry name" value="Cytidylyl_trans"/>
</dbReference>
<keyword evidence="2" id="KW-1185">Reference proteome</keyword>
<dbReference type="Proteomes" id="UP001501436">
    <property type="component" value="Unassembled WGS sequence"/>
</dbReference>
<dbReference type="PANTHER" id="PTHR21485">
    <property type="entry name" value="HAD SUPERFAMILY MEMBERS CMAS AND KDSC"/>
    <property type="match status" value="1"/>
</dbReference>
<dbReference type="InterPro" id="IPR050793">
    <property type="entry name" value="CMP-NeuNAc_synthase"/>
</dbReference>
<dbReference type="InterPro" id="IPR029044">
    <property type="entry name" value="Nucleotide-diphossugar_trans"/>
</dbReference>
<dbReference type="Gene3D" id="3.90.550.10">
    <property type="entry name" value="Spore Coat Polysaccharide Biosynthesis Protein SpsA, Chain A"/>
    <property type="match status" value="1"/>
</dbReference>
<evidence type="ECO:0000313" key="1">
    <source>
        <dbReference type="EMBL" id="GAA4903480.1"/>
    </source>
</evidence>
<protein>
    <recommendedName>
        <fullName evidence="3">N-acylneuraminate cytidylyltransferase</fullName>
    </recommendedName>
</protein>
<dbReference type="CDD" id="cd02513">
    <property type="entry name" value="CMP-NeuAc_Synthase"/>
    <property type="match status" value="1"/>
</dbReference>
<comment type="caution">
    <text evidence="1">The sequence shown here is derived from an EMBL/GenBank/DDBJ whole genome shotgun (WGS) entry which is preliminary data.</text>
</comment>
<dbReference type="Pfam" id="PF02348">
    <property type="entry name" value="CTP_transf_3"/>
    <property type="match status" value="1"/>
</dbReference>
<reference evidence="2" key="1">
    <citation type="journal article" date="2019" name="Int. J. Syst. Evol. Microbiol.">
        <title>The Global Catalogue of Microorganisms (GCM) 10K type strain sequencing project: providing services to taxonomists for standard genome sequencing and annotation.</title>
        <authorList>
            <consortium name="The Broad Institute Genomics Platform"/>
            <consortium name="The Broad Institute Genome Sequencing Center for Infectious Disease"/>
            <person name="Wu L."/>
            <person name="Ma J."/>
        </authorList>
    </citation>
    <scope>NUCLEOTIDE SEQUENCE [LARGE SCALE GENOMIC DNA]</scope>
    <source>
        <strain evidence="2">JCM 18283</strain>
    </source>
</reference>
<name>A0ABP9FHL9_9SPHI</name>
<accession>A0ABP9FHL9</accession>